<gene>
    <name evidence="1" type="ORF">SDC9_183277</name>
</gene>
<reference evidence="1" key="1">
    <citation type="submission" date="2019-08" db="EMBL/GenBank/DDBJ databases">
        <authorList>
            <person name="Kucharzyk K."/>
            <person name="Murdoch R.W."/>
            <person name="Higgins S."/>
            <person name="Loffler F."/>
        </authorList>
    </citation>
    <scope>NUCLEOTIDE SEQUENCE</scope>
</reference>
<dbReference type="AlphaFoldDB" id="A0A645H9U0"/>
<sequence>MDKKLKSANQLIRDLHDLDNPTLIDFKKTENLANIRDKERDEKPLSFNEYITLDEPANQISDSKAMNRETIGEDKKRLISAMAEQGYNVTEIAKATGMGKGAIMLVLQLHKK</sequence>
<protein>
    <submittedName>
        <fullName evidence="1">Uncharacterized protein</fullName>
    </submittedName>
</protein>
<proteinExistence type="predicted"/>
<dbReference type="EMBL" id="VSSQ01089576">
    <property type="protein sequence ID" value="MPN35775.1"/>
    <property type="molecule type" value="Genomic_DNA"/>
</dbReference>
<dbReference type="Pfam" id="PF19610">
    <property type="entry name" value="DUF6115"/>
    <property type="match status" value="1"/>
</dbReference>
<dbReference type="InterPro" id="IPR046118">
    <property type="entry name" value="DUF6115"/>
</dbReference>
<accession>A0A645H9U0</accession>
<evidence type="ECO:0000313" key="1">
    <source>
        <dbReference type="EMBL" id="MPN35775.1"/>
    </source>
</evidence>
<name>A0A645H9U0_9ZZZZ</name>
<organism evidence="1">
    <name type="scientific">bioreactor metagenome</name>
    <dbReference type="NCBI Taxonomy" id="1076179"/>
    <lineage>
        <taxon>unclassified sequences</taxon>
        <taxon>metagenomes</taxon>
        <taxon>ecological metagenomes</taxon>
    </lineage>
</organism>
<comment type="caution">
    <text evidence="1">The sequence shown here is derived from an EMBL/GenBank/DDBJ whole genome shotgun (WGS) entry which is preliminary data.</text>
</comment>